<organism evidence="1 2">
    <name type="scientific">Xylanibacillus composti</name>
    <dbReference type="NCBI Taxonomy" id="1572762"/>
    <lineage>
        <taxon>Bacteria</taxon>
        <taxon>Bacillati</taxon>
        <taxon>Bacillota</taxon>
        <taxon>Bacilli</taxon>
        <taxon>Bacillales</taxon>
        <taxon>Paenibacillaceae</taxon>
        <taxon>Xylanibacillus</taxon>
    </lineage>
</organism>
<dbReference type="Proteomes" id="UP000677918">
    <property type="component" value="Unassembled WGS sequence"/>
</dbReference>
<gene>
    <name evidence="1" type="ORF">XYCOK13_03400</name>
</gene>
<evidence type="ECO:0000313" key="1">
    <source>
        <dbReference type="EMBL" id="GIQ67516.1"/>
    </source>
</evidence>
<keyword evidence="2" id="KW-1185">Reference proteome</keyword>
<evidence type="ECO:0000313" key="2">
    <source>
        <dbReference type="Proteomes" id="UP000677918"/>
    </source>
</evidence>
<name>A0A8J4H0V1_9BACL</name>
<reference evidence="1" key="1">
    <citation type="submission" date="2021-04" db="EMBL/GenBank/DDBJ databases">
        <title>Draft genome sequence of Xylanibacillus composti strain K13.</title>
        <authorList>
            <person name="Uke A."/>
            <person name="Chhe C."/>
            <person name="Baramee S."/>
            <person name="Kosugi A."/>
        </authorList>
    </citation>
    <scope>NUCLEOTIDE SEQUENCE</scope>
    <source>
        <strain evidence="1">K13</strain>
    </source>
</reference>
<accession>A0A8J4H0V1</accession>
<dbReference type="EMBL" id="BOVK01000005">
    <property type="protein sequence ID" value="GIQ67516.1"/>
    <property type="molecule type" value="Genomic_DNA"/>
</dbReference>
<evidence type="ECO:0008006" key="3">
    <source>
        <dbReference type="Google" id="ProtNLM"/>
    </source>
</evidence>
<sequence>MTINLIMIIIMIENDNHDAGSGEMKKIKYCCRNLKRYEAKFLYKSMKDIHPELKHKKKDCLGECKLCSKQCFVMVGKQKLLCKQSADELYAELRKLIG</sequence>
<proteinExistence type="predicted"/>
<comment type="caution">
    <text evidence="1">The sequence shown here is derived from an EMBL/GenBank/DDBJ whole genome shotgun (WGS) entry which is preliminary data.</text>
</comment>
<protein>
    <recommendedName>
        <fullName evidence="3">DUF1450 domain-containing protein</fullName>
    </recommendedName>
</protein>
<dbReference type="AlphaFoldDB" id="A0A8J4H0V1"/>